<evidence type="ECO:0000313" key="1">
    <source>
        <dbReference type="EMBL" id="XAO73775.1"/>
    </source>
</evidence>
<name>A0AAU6WNZ4_9FLAO</name>
<evidence type="ECO:0008006" key="3">
    <source>
        <dbReference type="Google" id="ProtNLM"/>
    </source>
</evidence>
<organism evidence="1 2">
    <name type="scientific">Chryseobacterium endophyticum</name>
    <dbReference type="NCBI Taxonomy" id="1854762"/>
    <lineage>
        <taxon>Bacteria</taxon>
        <taxon>Pseudomonadati</taxon>
        <taxon>Bacteroidota</taxon>
        <taxon>Flavobacteriia</taxon>
        <taxon>Flavobacteriales</taxon>
        <taxon>Weeksellaceae</taxon>
        <taxon>Chryseobacterium group</taxon>
        <taxon>Chryseobacterium</taxon>
    </lineage>
</organism>
<dbReference type="Proteomes" id="UP001463665">
    <property type="component" value="Chromosome"/>
</dbReference>
<dbReference type="AlphaFoldDB" id="A0AAU6WNZ4"/>
<accession>A0AAU6WNZ4</accession>
<dbReference type="InterPro" id="IPR011990">
    <property type="entry name" value="TPR-like_helical_dom_sf"/>
</dbReference>
<protein>
    <recommendedName>
        <fullName evidence="3">Tetratricopeptide repeat protein</fullName>
    </recommendedName>
</protein>
<evidence type="ECO:0000313" key="2">
    <source>
        <dbReference type="Proteomes" id="UP001463665"/>
    </source>
</evidence>
<dbReference type="RefSeq" id="WP_345766160.1">
    <property type="nucleotide sequence ID" value="NZ_CP154834.1"/>
</dbReference>
<reference evidence="1 2" key="1">
    <citation type="submission" date="2024-04" db="EMBL/GenBank/DDBJ databases">
        <title>Genome sequencing and assembly of rice foliar adapted Chryseobacterium endophyticum OsEnb-ALM-A6.</title>
        <authorList>
            <person name="Kumar S."/>
            <person name="Javed M."/>
            <person name="Chouhan V."/>
            <person name="Charishma K."/>
            <person name="Patel A."/>
            <person name="Kumar M."/>
            <person name="Sahu K.P."/>
            <person name="Kumar A."/>
        </authorList>
    </citation>
    <scope>NUCLEOTIDE SEQUENCE [LARGE SCALE GENOMIC DNA]</scope>
    <source>
        <strain evidence="1 2">OsEnb-ALM-A6</strain>
    </source>
</reference>
<sequence>MSSEELNSLAWNFFENVTNKASLEKAVAWAQESVKKNENYANTDTLANLYNKVGDKKNAKLWAEKSIALAKKSGEDSADTEKLLKSLTIQ</sequence>
<keyword evidence="2" id="KW-1185">Reference proteome</keyword>
<dbReference type="SUPFAM" id="SSF81901">
    <property type="entry name" value="HCP-like"/>
    <property type="match status" value="1"/>
</dbReference>
<dbReference type="EMBL" id="CP154834">
    <property type="protein sequence ID" value="XAO73775.1"/>
    <property type="molecule type" value="Genomic_DNA"/>
</dbReference>
<proteinExistence type="predicted"/>
<gene>
    <name evidence="1" type="ORF">AAFP95_18980</name>
</gene>
<dbReference type="Gene3D" id="1.25.40.10">
    <property type="entry name" value="Tetratricopeptide repeat domain"/>
    <property type="match status" value="1"/>
</dbReference>